<evidence type="ECO:0000313" key="4">
    <source>
        <dbReference type="Proteomes" id="UP000824988"/>
    </source>
</evidence>
<dbReference type="Proteomes" id="UP000824988">
    <property type="component" value="Chromosome"/>
</dbReference>
<dbReference type="KEGG" id="moz:MoryE10_21580"/>
<gene>
    <name evidence="3" type="ORF">MoryE10_21580</name>
</gene>
<dbReference type="InterPro" id="IPR014833">
    <property type="entry name" value="TnsA_N"/>
</dbReference>
<dbReference type="AlphaFoldDB" id="A0A8D4VQS9"/>
<accession>A0A8D4VQS9</accession>
<evidence type="ECO:0008006" key="5">
    <source>
        <dbReference type="Google" id="ProtNLM"/>
    </source>
</evidence>
<feature type="domain" description="TnsA endonuclease N-terminal" evidence="2">
    <location>
        <begin position="4"/>
        <end position="82"/>
    </location>
</feature>
<organism evidence="3 4">
    <name type="scientific">Methylogaea oryzae</name>
    <dbReference type="NCBI Taxonomy" id="1295382"/>
    <lineage>
        <taxon>Bacteria</taxon>
        <taxon>Pseudomonadati</taxon>
        <taxon>Pseudomonadota</taxon>
        <taxon>Gammaproteobacteria</taxon>
        <taxon>Methylococcales</taxon>
        <taxon>Methylococcaceae</taxon>
        <taxon>Methylogaea</taxon>
    </lineage>
</organism>
<keyword evidence="4" id="KW-1185">Reference proteome</keyword>
<protein>
    <recommendedName>
        <fullName evidence="5">Heteromeric transposase endonuclease subunit TnsA</fullName>
    </recommendedName>
</protein>
<dbReference type="RefSeq" id="WP_217994865.1">
    <property type="nucleotide sequence ID" value="NZ_AP019782.1"/>
</dbReference>
<evidence type="ECO:0000259" key="2">
    <source>
        <dbReference type="Pfam" id="PF08722"/>
    </source>
</evidence>
<dbReference type="EMBL" id="AP019782">
    <property type="protein sequence ID" value="BBL71552.1"/>
    <property type="molecule type" value="Genomic_DNA"/>
</dbReference>
<evidence type="ECO:0000313" key="3">
    <source>
        <dbReference type="EMBL" id="BBL71552.1"/>
    </source>
</evidence>
<reference evidence="3" key="1">
    <citation type="submission" date="2019-06" db="EMBL/GenBank/DDBJ databases">
        <title>Complete genome sequence of Methylogaea oryzae strain JCM16910.</title>
        <authorList>
            <person name="Asakawa S."/>
        </authorList>
    </citation>
    <scope>NUCLEOTIDE SEQUENCE</scope>
    <source>
        <strain evidence="3">E10</strain>
    </source>
</reference>
<feature type="domain" description="TnsA endonuclease C-terminal" evidence="1">
    <location>
        <begin position="85"/>
        <end position="157"/>
    </location>
</feature>
<evidence type="ECO:0000259" key="1">
    <source>
        <dbReference type="Pfam" id="PF08721"/>
    </source>
</evidence>
<name>A0A8D4VQS9_9GAMM</name>
<dbReference type="Pfam" id="PF08721">
    <property type="entry name" value="Tn7_Tnp_TnsA_C"/>
    <property type="match status" value="1"/>
</dbReference>
<dbReference type="InterPro" id="IPR014832">
    <property type="entry name" value="TnsA_C"/>
</dbReference>
<proteinExistence type="predicted"/>
<sequence>MIPQPCQIPFAGKNGQTYTYTPDFLVYYRLGNCEYGDYPKPVLVEVKPRKEWRKHWREWMPKWKAAWRHAQEQGWEFHVYDESRIRGQALENIRFLERYKQMQFPVEESRWVIENLRQMGSAPFHYLLARHFMGLYRAEGIAHIWHLLASRQLDCDISRPLNDFIELWVPTDE</sequence>
<dbReference type="Pfam" id="PF08722">
    <property type="entry name" value="Tn7_TnsA-like_N"/>
    <property type="match status" value="1"/>
</dbReference>